<dbReference type="Pfam" id="PF13692">
    <property type="entry name" value="Glyco_trans_1_4"/>
    <property type="match status" value="1"/>
</dbReference>
<dbReference type="AlphaFoldDB" id="A0A5P4S7Z8"/>
<organism evidence="2">
    <name type="scientific">Vibrio parahaemolyticus</name>
    <dbReference type="NCBI Taxonomy" id="670"/>
    <lineage>
        <taxon>Bacteria</taxon>
        <taxon>Pseudomonadati</taxon>
        <taxon>Pseudomonadota</taxon>
        <taxon>Gammaproteobacteria</taxon>
        <taxon>Vibrionales</taxon>
        <taxon>Vibrionaceae</taxon>
        <taxon>Vibrio</taxon>
    </lineage>
</organism>
<dbReference type="InterPro" id="IPR028098">
    <property type="entry name" value="Glyco_trans_4-like_N"/>
</dbReference>
<reference evidence="2" key="1">
    <citation type="journal article" date="2019" name="Int. J. Food Microbiol.">
        <title>Developing a novel molecular serotyping system based on capsular polysaccharide synthesis gene clusters of Vibrio parahaemolyticus.</title>
        <authorList>
            <person name="Pang Y."/>
            <person name="Guo X."/>
            <person name="Tian X."/>
            <person name="Liu F."/>
            <person name="Wang L."/>
            <person name="Wu J."/>
            <person name="Zhang S."/>
            <person name="Li S."/>
            <person name="Liu B."/>
        </authorList>
    </citation>
    <scope>NUCLEOTIDE SEQUENCE</scope>
    <source>
        <strain evidence="2">G3672</strain>
    </source>
</reference>
<dbReference type="Pfam" id="PF13477">
    <property type="entry name" value="Glyco_trans_4_2"/>
    <property type="match status" value="1"/>
</dbReference>
<name>A0A5P4S7Z8_VIBPH</name>
<evidence type="ECO:0000313" key="2">
    <source>
        <dbReference type="EMBL" id="QFC18394.1"/>
    </source>
</evidence>
<dbReference type="CDD" id="cd03808">
    <property type="entry name" value="GT4_CapM-like"/>
    <property type="match status" value="1"/>
</dbReference>
<accession>A0A5P4S7Z8</accession>
<dbReference type="SUPFAM" id="SSF53756">
    <property type="entry name" value="UDP-Glycosyltransferase/glycogen phosphorylase"/>
    <property type="match status" value="1"/>
</dbReference>
<dbReference type="PANTHER" id="PTHR12526:SF638">
    <property type="entry name" value="SPORE COAT PROTEIN SA"/>
    <property type="match status" value="1"/>
</dbReference>
<protein>
    <submittedName>
        <fullName evidence="2">WcmT</fullName>
    </submittedName>
</protein>
<dbReference type="PANTHER" id="PTHR12526">
    <property type="entry name" value="GLYCOSYLTRANSFERASE"/>
    <property type="match status" value="1"/>
</dbReference>
<feature type="domain" description="Glycosyltransferase subfamily 4-like N-terminal" evidence="1">
    <location>
        <begin position="37"/>
        <end position="178"/>
    </location>
</feature>
<dbReference type="Gene3D" id="3.40.50.2000">
    <property type="entry name" value="Glycogen Phosphorylase B"/>
    <property type="match status" value="2"/>
</dbReference>
<evidence type="ECO:0000259" key="1">
    <source>
        <dbReference type="Pfam" id="PF13477"/>
    </source>
</evidence>
<dbReference type="GO" id="GO:0016757">
    <property type="term" value="F:glycosyltransferase activity"/>
    <property type="evidence" value="ECO:0007669"/>
    <property type="project" value="UniProtKB-ARBA"/>
</dbReference>
<dbReference type="EMBL" id="MK482097">
    <property type="protein sequence ID" value="QFC18394.1"/>
    <property type="molecule type" value="Genomic_DNA"/>
</dbReference>
<proteinExistence type="predicted"/>
<sequence length="403" mass="45683">MLLYLCFLRFYFPEFSAFLKTIKITTYIKVKMKIIAITANTSWYLFNFRKNTILTLLNEGYKVVVISPKDEYSEKLNALGVEYHHISIDQGGTNPVKDMVTFWGFLRLYKKIKPDVVLNFTPKNNIYSTLAGSVFGTKAINNIAGLGMVFINENITARLARLLYKVSQPNAHTIFFQNEEDRELFRKYKLAPMDITDRVPGSGVELSRFTITPSCDDGITRFLLIARMLYDKGIGHYVEAARELKAKYGDSVEFRLLGFLDVNNPSAVSKYEMQAWVDEGIVDYLGVSDSVEKEIAQVDCMVLPSFYREGVPKSLLEACAMGKAIVTTDNVGCRETVEDGLNGFLCEPRSTSSLTEKLERMITLSHAERLAMGCQSRLKVEKEFDEKIVISKYLHAVKSAIEQ</sequence>
<gene>
    <name evidence="2" type="primary">wcmT</name>
</gene>